<keyword evidence="3" id="KW-1185">Reference proteome</keyword>
<name>N1VQF4_9LEPT</name>
<proteinExistence type="predicted"/>
<dbReference type="PANTHER" id="PTHR46580">
    <property type="entry name" value="SENSOR KINASE-RELATED"/>
    <property type="match status" value="1"/>
</dbReference>
<dbReference type="OrthoDB" id="311748at2"/>
<dbReference type="EMBL" id="AOGW02000012">
    <property type="protein sequence ID" value="EMY60678.1"/>
    <property type="molecule type" value="Genomic_DNA"/>
</dbReference>
<dbReference type="STRING" id="1257025.LEP1GSC203_0356"/>
<evidence type="ECO:0000313" key="2">
    <source>
        <dbReference type="EMBL" id="EMY60678.1"/>
    </source>
</evidence>
<comment type="caution">
    <text evidence="2">The sequence shown here is derived from an EMBL/GenBank/DDBJ whole genome shotgun (WGS) entry which is preliminary data.</text>
</comment>
<dbReference type="PANTHER" id="PTHR46580:SF2">
    <property type="entry name" value="MAM DOMAIN-CONTAINING PROTEIN"/>
    <property type="match status" value="1"/>
</dbReference>
<dbReference type="Pfam" id="PF13517">
    <property type="entry name" value="FG-GAP_3"/>
    <property type="match status" value="1"/>
</dbReference>
<evidence type="ECO:0000313" key="3">
    <source>
        <dbReference type="Proteomes" id="UP000012371"/>
    </source>
</evidence>
<dbReference type="Proteomes" id="UP000012371">
    <property type="component" value="Unassembled WGS sequence"/>
</dbReference>
<dbReference type="Gene3D" id="2.130.10.130">
    <property type="entry name" value="Integrin alpha, N-terminal"/>
    <property type="match status" value="1"/>
</dbReference>
<keyword evidence="1" id="KW-0732">Signal</keyword>
<gene>
    <name evidence="2" type="ORF">LEP1GSC203_0356</name>
</gene>
<sequence length="408" mass="45128">MVIRILILILVSLPVVAEPIVVGIERKNSTCIGGYVKLVVLSVKGQNSKALSGCSALHPVEGNFWLKAADWNGDGVIDLIGIKKNQTGTKSTELHVYDGRNLQTPILQTGTELHETDANYDFDMADWNHDGTLDLVAFSKNGESQSTEVHIFNGRNGKRLYSHATALHPTGLDFRLFLKDWNHDGTPDLIALNTLSGHSKSTEIHVYSGIGDFKNRLMGNKTVLHPAGQEFAFSITDWNADDRTDIIAIKKWGTGTSFVEIHVINGRNVENNFLVQTKTELSAIPSNRVEDFTFSVVDSSECRNCKEKSRLVDHVLNDQKVKDLKISDQIKMQMVLEIYAEPNGTVEDVKNNVCKNLDCKKIEPMLWQVAFKVIDGAMQKCMADSNCSTAVIGISLMALLISLVTSLL</sequence>
<protein>
    <submittedName>
        <fullName evidence="2">VCBS repeat protein</fullName>
    </submittedName>
</protein>
<dbReference type="AlphaFoldDB" id="N1VQF4"/>
<evidence type="ECO:0000256" key="1">
    <source>
        <dbReference type="ARBA" id="ARBA00022729"/>
    </source>
</evidence>
<organism evidence="2 3">
    <name type="scientific">Leptospira terpstrae serovar Hualin str. LT 11-33 = ATCC 700639</name>
    <dbReference type="NCBI Taxonomy" id="1257025"/>
    <lineage>
        <taxon>Bacteria</taxon>
        <taxon>Pseudomonadati</taxon>
        <taxon>Spirochaetota</taxon>
        <taxon>Spirochaetia</taxon>
        <taxon>Leptospirales</taxon>
        <taxon>Leptospiraceae</taxon>
        <taxon>Leptospira</taxon>
    </lineage>
</organism>
<dbReference type="SUPFAM" id="SSF69318">
    <property type="entry name" value="Integrin alpha N-terminal domain"/>
    <property type="match status" value="1"/>
</dbReference>
<dbReference type="RefSeq" id="WP_002974789.1">
    <property type="nucleotide sequence ID" value="NZ_AOGW02000012.1"/>
</dbReference>
<dbReference type="InterPro" id="IPR013517">
    <property type="entry name" value="FG-GAP"/>
</dbReference>
<accession>N1VQF4</accession>
<dbReference type="InterPro" id="IPR028994">
    <property type="entry name" value="Integrin_alpha_N"/>
</dbReference>
<reference evidence="2" key="1">
    <citation type="submission" date="2013-03" db="EMBL/GenBank/DDBJ databases">
        <authorList>
            <person name="Harkins D.M."/>
            <person name="Durkin A.S."/>
            <person name="Brinkac L.M."/>
            <person name="Haft D.H."/>
            <person name="Selengut J.D."/>
            <person name="Sanka R."/>
            <person name="DePew J."/>
            <person name="Purushe J."/>
            <person name="Hartskeerl R.A."/>
            <person name="Ahmed A."/>
            <person name="van der Linden H."/>
            <person name="Goris M.G.A."/>
            <person name="Vinetz J.M."/>
            <person name="Sutton G.G."/>
            <person name="Nierman W.C."/>
            <person name="Fouts D.E."/>
        </authorList>
    </citation>
    <scope>NUCLEOTIDE SEQUENCE [LARGE SCALE GENOMIC DNA]</scope>
    <source>
        <strain evidence="2">LT 11-33</strain>
    </source>
</reference>